<dbReference type="AlphaFoldDB" id="A0AA85JBP7"/>
<protein>
    <submittedName>
        <fullName evidence="3">Uncharacterized protein</fullName>
    </submittedName>
</protein>
<sequence>MPPKKNSKSDTAIVRSMTEMIKDYEHRVERYETTVCNSIRKCFKKALEEDRPVTRFLVDPQDRRIVEYWDDDRLIEALKEDTDEGVTIKKKKVRSKPVKEDKPLVKLLPLIESIRARRYTLIQELFVWDCHVENDDMVALSGLLIKGCYAITRLELIDCFLDAKSIGTLVANTAVSKSLRELCLDFNEIGESGCRVMCNGLAKSRFLVHLSLCFCGLTKQCGLWLGNLVAETAIRELILDGNYLEAEGTIALLSRLSDAADKEGFERAEEIRKKQLAVEEAKKRNRINLDALPPAEGEPDENTEPPAQPPSSPPTPSSKTNSAKSSKKKKSSK</sequence>
<name>A0AA85JBP7_TRIRE</name>
<dbReference type="SMART" id="SM00368">
    <property type="entry name" value="LRR_RI"/>
    <property type="match status" value="2"/>
</dbReference>
<dbReference type="Gene3D" id="3.80.10.10">
    <property type="entry name" value="Ribonuclease Inhibitor"/>
    <property type="match status" value="1"/>
</dbReference>
<proteinExistence type="predicted"/>
<reference evidence="2" key="1">
    <citation type="submission" date="2022-06" db="EMBL/GenBank/DDBJ databases">
        <authorList>
            <person name="Berger JAMES D."/>
            <person name="Berger JAMES D."/>
        </authorList>
    </citation>
    <scope>NUCLEOTIDE SEQUENCE [LARGE SCALE GENOMIC DNA]</scope>
</reference>
<keyword evidence="2" id="KW-1185">Reference proteome</keyword>
<evidence type="ECO:0000313" key="2">
    <source>
        <dbReference type="Proteomes" id="UP000050795"/>
    </source>
</evidence>
<dbReference type="SUPFAM" id="SSF52047">
    <property type="entry name" value="RNI-like"/>
    <property type="match status" value="1"/>
</dbReference>
<dbReference type="WBParaSite" id="TREG1_142180.2">
    <property type="protein sequence ID" value="TREG1_142180.2"/>
    <property type="gene ID" value="TREG1_142180"/>
</dbReference>
<dbReference type="InterPro" id="IPR032675">
    <property type="entry name" value="LRR_dom_sf"/>
</dbReference>
<reference evidence="3" key="2">
    <citation type="submission" date="2023-11" db="UniProtKB">
        <authorList>
            <consortium name="WormBaseParasite"/>
        </authorList>
    </citation>
    <scope>IDENTIFICATION</scope>
</reference>
<feature type="region of interest" description="Disordered" evidence="1">
    <location>
        <begin position="283"/>
        <end position="333"/>
    </location>
</feature>
<accession>A0AA85JBP7</accession>
<feature type="compositionally biased region" description="Pro residues" evidence="1">
    <location>
        <begin position="306"/>
        <end position="316"/>
    </location>
</feature>
<evidence type="ECO:0000256" key="1">
    <source>
        <dbReference type="SAM" id="MobiDB-lite"/>
    </source>
</evidence>
<dbReference type="Proteomes" id="UP000050795">
    <property type="component" value="Unassembled WGS sequence"/>
</dbReference>
<organism evidence="2 3">
    <name type="scientific">Trichobilharzia regenti</name>
    <name type="common">Nasal bird schistosome</name>
    <dbReference type="NCBI Taxonomy" id="157069"/>
    <lineage>
        <taxon>Eukaryota</taxon>
        <taxon>Metazoa</taxon>
        <taxon>Spiralia</taxon>
        <taxon>Lophotrochozoa</taxon>
        <taxon>Platyhelminthes</taxon>
        <taxon>Trematoda</taxon>
        <taxon>Digenea</taxon>
        <taxon>Strigeidida</taxon>
        <taxon>Schistosomatoidea</taxon>
        <taxon>Schistosomatidae</taxon>
        <taxon>Trichobilharzia</taxon>
    </lineage>
</organism>
<evidence type="ECO:0000313" key="3">
    <source>
        <dbReference type="WBParaSite" id="TREG1_142180.2"/>
    </source>
</evidence>